<evidence type="ECO:0000313" key="5">
    <source>
        <dbReference type="EMBL" id="GMH68978.1"/>
    </source>
</evidence>
<dbReference type="InterPro" id="IPR002110">
    <property type="entry name" value="Ankyrin_rpt"/>
</dbReference>
<dbReference type="Proteomes" id="UP001162640">
    <property type="component" value="Unassembled WGS sequence"/>
</dbReference>
<evidence type="ECO:0000256" key="2">
    <source>
        <dbReference type="ARBA" id="ARBA00023043"/>
    </source>
</evidence>
<feature type="chain" id="PRO_5040720256" description="Ankyrin repeat domain-containing protein" evidence="4">
    <location>
        <begin position="23"/>
        <end position="188"/>
    </location>
</feature>
<evidence type="ECO:0000256" key="1">
    <source>
        <dbReference type="ARBA" id="ARBA00022737"/>
    </source>
</evidence>
<evidence type="ECO:0000313" key="6">
    <source>
        <dbReference type="Proteomes" id="UP001162640"/>
    </source>
</evidence>
<dbReference type="SUPFAM" id="SSF48403">
    <property type="entry name" value="Ankyrin repeat"/>
    <property type="match status" value="1"/>
</dbReference>
<keyword evidence="4" id="KW-0732">Signal</keyword>
<sequence length="188" mass="20357">MNFTTLLFLFITIILSITPTLADPDQDLLKSVHQGNIPGIKAAVLAGAMVNKRGSGGQTPLMAATLAGQTEVVRHLLDVHHANPAIPEKDGYTPMHGCCFQGRAEVCKVLIAHGINPRERHSDGYEPAFRATWGKTPNHVEALKVMLTAGKVPLDAMGPKGETLQESAMKNPLAKKMLHTHEIKTEEL</sequence>
<dbReference type="SMART" id="SM00248">
    <property type="entry name" value="ANK"/>
    <property type="match status" value="3"/>
</dbReference>
<feature type="signal peptide" evidence="4">
    <location>
        <begin position="1"/>
        <end position="22"/>
    </location>
</feature>
<dbReference type="EMBL" id="BLQM01000144">
    <property type="protein sequence ID" value="GMH68978.1"/>
    <property type="molecule type" value="Genomic_DNA"/>
</dbReference>
<evidence type="ECO:0000256" key="3">
    <source>
        <dbReference type="PROSITE-ProRule" id="PRU00023"/>
    </source>
</evidence>
<dbReference type="PROSITE" id="PS50297">
    <property type="entry name" value="ANK_REP_REGION"/>
    <property type="match status" value="2"/>
</dbReference>
<name>A0A9W7AGY7_9STRA</name>
<feature type="repeat" description="ANK" evidence="3">
    <location>
        <begin position="90"/>
        <end position="122"/>
    </location>
</feature>
<dbReference type="PROSITE" id="PS50088">
    <property type="entry name" value="ANK_REPEAT"/>
    <property type="match status" value="2"/>
</dbReference>
<dbReference type="AlphaFoldDB" id="A0A9W7AGY7"/>
<proteinExistence type="predicted"/>
<accession>A0A9W7AGY7</accession>
<comment type="caution">
    <text evidence="5">The sequence shown here is derived from an EMBL/GenBank/DDBJ whole genome shotgun (WGS) entry which is preliminary data.</text>
</comment>
<organism evidence="5 6">
    <name type="scientific">Triparma laevis f. inornata</name>
    <dbReference type="NCBI Taxonomy" id="1714386"/>
    <lineage>
        <taxon>Eukaryota</taxon>
        <taxon>Sar</taxon>
        <taxon>Stramenopiles</taxon>
        <taxon>Ochrophyta</taxon>
        <taxon>Bolidophyceae</taxon>
        <taxon>Parmales</taxon>
        <taxon>Triparmaceae</taxon>
        <taxon>Triparma</taxon>
    </lineage>
</organism>
<evidence type="ECO:0008006" key="7">
    <source>
        <dbReference type="Google" id="ProtNLM"/>
    </source>
</evidence>
<reference evidence="6" key="1">
    <citation type="journal article" date="2023" name="Commun. Biol.">
        <title>Genome analysis of Parmales, the sister group of diatoms, reveals the evolutionary specialization of diatoms from phago-mixotrophs to photoautotrophs.</title>
        <authorList>
            <person name="Ban H."/>
            <person name="Sato S."/>
            <person name="Yoshikawa S."/>
            <person name="Yamada K."/>
            <person name="Nakamura Y."/>
            <person name="Ichinomiya M."/>
            <person name="Sato N."/>
            <person name="Blanc-Mathieu R."/>
            <person name="Endo H."/>
            <person name="Kuwata A."/>
            <person name="Ogata H."/>
        </authorList>
    </citation>
    <scope>NUCLEOTIDE SEQUENCE [LARGE SCALE GENOMIC DNA]</scope>
</reference>
<dbReference type="InterPro" id="IPR036770">
    <property type="entry name" value="Ankyrin_rpt-contain_sf"/>
</dbReference>
<dbReference type="Pfam" id="PF12796">
    <property type="entry name" value="Ank_2"/>
    <property type="match status" value="1"/>
</dbReference>
<protein>
    <recommendedName>
        <fullName evidence="7">Ankyrin repeat domain-containing protein</fullName>
    </recommendedName>
</protein>
<evidence type="ECO:0000256" key="4">
    <source>
        <dbReference type="SAM" id="SignalP"/>
    </source>
</evidence>
<gene>
    <name evidence="5" type="ORF">TL16_g05053</name>
</gene>
<dbReference type="Gene3D" id="1.25.40.20">
    <property type="entry name" value="Ankyrin repeat-containing domain"/>
    <property type="match status" value="1"/>
</dbReference>
<keyword evidence="2 3" id="KW-0040">ANK repeat</keyword>
<keyword evidence="1" id="KW-0677">Repeat</keyword>
<dbReference type="PANTHER" id="PTHR24171">
    <property type="entry name" value="ANKYRIN REPEAT DOMAIN-CONTAINING PROTEIN 39-RELATED"/>
    <property type="match status" value="1"/>
</dbReference>
<feature type="repeat" description="ANK" evidence="3">
    <location>
        <begin position="56"/>
        <end position="78"/>
    </location>
</feature>